<keyword evidence="5 7" id="KW-1133">Transmembrane helix</keyword>
<dbReference type="EMBL" id="VIWP01000017">
    <property type="protein sequence ID" value="TWF43937.1"/>
    <property type="molecule type" value="Genomic_DNA"/>
</dbReference>
<dbReference type="GO" id="GO:0022857">
    <property type="term" value="F:transmembrane transporter activity"/>
    <property type="evidence" value="ECO:0007669"/>
    <property type="project" value="InterPro"/>
</dbReference>
<protein>
    <submittedName>
        <fullName evidence="9">Putative MFS family arabinose efflux permease</fullName>
    </submittedName>
</protein>
<feature type="transmembrane region" description="Helical" evidence="7">
    <location>
        <begin position="337"/>
        <end position="357"/>
    </location>
</feature>
<evidence type="ECO:0000256" key="4">
    <source>
        <dbReference type="ARBA" id="ARBA00022692"/>
    </source>
</evidence>
<dbReference type="PANTHER" id="PTHR23517">
    <property type="entry name" value="RESISTANCE PROTEIN MDTM, PUTATIVE-RELATED-RELATED"/>
    <property type="match status" value="1"/>
</dbReference>
<dbReference type="InterPro" id="IPR020846">
    <property type="entry name" value="MFS_dom"/>
</dbReference>
<feature type="domain" description="Major facilitator superfamily (MFS) profile" evidence="8">
    <location>
        <begin position="10"/>
        <end position="391"/>
    </location>
</feature>
<evidence type="ECO:0000256" key="7">
    <source>
        <dbReference type="SAM" id="Phobius"/>
    </source>
</evidence>
<feature type="transmembrane region" description="Helical" evidence="7">
    <location>
        <begin position="77"/>
        <end position="96"/>
    </location>
</feature>
<keyword evidence="4 7" id="KW-0812">Transmembrane</keyword>
<feature type="transmembrane region" description="Helical" evidence="7">
    <location>
        <begin position="167"/>
        <end position="187"/>
    </location>
</feature>
<comment type="subcellular location">
    <subcellularLocation>
        <location evidence="1">Cell membrane</location>
        <topology evidence="1">Multi-pass membrane protein</topology>
    </subcellularLocation>
</comment>
<dbReference type="InterPro" id="IPR050171">
    <property type="entry name" value="MFS_Transporters"/>
</dbReference>
<feature type="transmembrane region" description="Helical" evidence="7">
    <location>
        <begin position="136"/>
        <end position="161"/>
    </location>
</feature>
<dbReference type="Gene3D" id="1.20.1250.20">
    <property type="entry name" value="MFS general substrate transporter like domains"/>
    <property type="match status" value="1"/>
</dbReference>
<feature type="transmembrane region" description="Helical" evidence="7">
    <location>
        <begin position="303"/>
        <end position="325"/>
    </location>
</feature>
<proteinExistence type="predicted"/>
<organism evidence="9 10">
    <name type="scientific">Neorhizobium alkalisoli</name>
    <dbReference type="NCBI Taxonomy" id="528178"/>
    <lineage>
        <taxon>Bacteria</taxon>
        <taxon>Pseudomonadati</taxon>
        <taxon>Pseudomonadota</taxon>
        <taxon>Alphaproteobacteria</taxon>
        <taxon>Hyphomicrobiales</taxon>
        <taxon>Rhizobiaceae</taxon>
        <taxon>Rhizobium/Agrobacterium group</taxon>
        <taxon>Neorhizobium</taxon>
    </lineage>
</organism>
<dbReference type="AlphaFoldDB" id="A0A561Q0P5"/>
<gene>
    <name evidence="9" type="ORF">FHW37_11725</name>
</gene>
<name>A0A561Q0P5_9HYPH</name>
<dbReference type="Proteomes" id="UP000320653">
    <property type="component" value="Unassembled WGS sequence"/>
</dbReference>
<accession>A0A561Q0P5</accession>
<feature type="transmembrane region" description="Helical" evidence="7">
    <location>
        <begin position="363"/>
        <end position="386"/>
    </location>
</feature>
<dbReference type="InterPro" id="IPR036259">
    <property type="entry name" value="MFS_trans_sf"/>
</dbReference>
<sequence>MTRKVFGQKASFITAAGVVAHTIWTSAAPALTYPLYAQSWQLTTFETTAIFAIYPVFVVSMLVVFGNISDYIGRREAMLIGLFASMLGSALFAVAPDVTWVFIGRALMGIGVGISAGPSAAAVVEFSAAGRANQAGGVLAGAQAFGMAGAALVGGALIEYAPLPTRLNFIVLTALLVVLTIATWFLPNRSASRPAGAWRPKVPSLPNGLLPTFAAATASVTASYVLGAMTLSLGAQVAKEIVASSNSLVNGGTIALFALFSGLAAILARSQPPNRVMLAGAGSAIVSSALLAVAASWHSLPLYTVAQIFSGVAYSLLLLSGLSLINAAAPVTHRGATLSALFLVAYLAQAVAALSLGRVATSITLATAVDVGAGVVVTLAILALILDAIRKTAHVRKTGNKSR</sequence>
<keyword evidence="6 7" id="KW-0472">Membrane</keyword>
<feature type="transmembrane region" description="Helical" evidence="7">
    <location>
        <begin position="48"/>
        <end position="65"/>
    </location>
</feature>
<dbReference type="GO" id="GO:0005886">
    <property type="term" value="C:plasma membrane"/>
    <property type="evidence" value="ECO:0007669"/>
    <property type="project" value="UniProtKB-SubCell"/>
</dbReference>
<evidence type="ECO:0000256" key="6">
    <source>
        <dbReference type="ARBA" id="ARBA00023136"/>
    </source>
</evidence>
<keyword evidence="10" id="KW-1185">Reference proteome</keyword>
<dbReference type="PROSITE" id="PS50850">
    <property type="entry name" value="MFS"/>
    <property type="match status" value="1"/>
</dbReference>
<feature type="transmembrane region" description="Helical" evidence="7">
    <location>
        <begin position="247"/>
        <end position="267"/>
    </location>
</feature>
<keyword evidence="3" id="KW-1003">Cell membrane</keyword>
<evidence type="ECO:0000256" key="1">
    <source>
        <dbReference type="ARBA" id="ARBA00004651"/>
    </source>
</evidence>
<dbReference type="SUPFAM" id="SSF103473">
    <property type="entry name" value="MFS general substrate transporter"/>
    <property type="match status" value="1"/>
</dbReference>
<evidence type="ECO:0000259" key="8">
    <source>
        <dbReference type="PROSITE" id="PS50850"/>
    </source>
</evidence>
<evidence type="ECO:0000256" key="3">
    <source>
        <dbReference type="ARBA" id="ARBA00022475"/>
    </source>
</evidence>
<evidence type="ECO:0000313" key="9">
    <source>
        <dbReference type="EMBL" id="TWF43937.1"/>
    </source>
</evidence>
<feature type="transmembrane region" description="Helical" evidence="7">
    <location>
        <begin position="208"/>
        <end position="227"/>
    </location>
</feature>
<feature type="transmembrane region" description="Helical" evidence="7">
    <location>
        <begin position="276"/>
        <end position="297"/>
    </location>
</feature>
<evidence type="ECO:0000256" key="2">
    <source>
        <dbReference type="ARBA" id="ARBA00022448"/>
    </source>
</evidence>
<comment type="caution">
    <text evidence="9">The sequence shown here is derived from an EMBL/GenBank/DDBJ whole genome shotgun (WGS) entry which is preliminary data.</text>
</comment>
<evidence type="ECO:0000313" key="10">
    <source>
        <dbReference type="Proteomes" id="UP000320653"/>
    </source>
</evidence>
<reference evidence="9 10" key="1">
    <citation type="submission" date="2019-06" db="EMBL/GenBank/DDBJ databases">
        <title>Sorghum-associated microbial communities from plants grown in Nebraska, USA.</title>
        <authorList>
            <person name="Schachtman D."/>
        </authorList>
    </citation>
    <scope>NUCLEOTIDE SEQUENCE [LARGE SCALE GENOMIC DNA]</scope>
    <source>
        <strain evidence="9 10">1225</strain>
    </source>
</reference>
<keyword evidence="2" id="KW-0813">Transport</keyword>
<feature type="transmembrane region" description="Helical" evidence="7">
    <location>
        <begin position="12"/>
        <end position="36"/>
    </location>
</feature>
<dbReference type="RefSeq" id="WP_186458495.1">
    <property type="nucleotide sequence ID" value="NZ_VIWP01000017.1"/>
</dbReference>
<dbReference type="InterPro" id="IPR011701">
    <property type="entry name" value="MFS"/>
</dbReference>
<evidence type="ECO:0000256" key="5">
    <source>
        <dbReference type="ARBA" id="ARBA00022989"/>
    </source>
</evidence>
<dbReference type="PANTHER" id="PTHR23517:SF13">
    <property type="entry name" value="MAJOR FACILITATOR SUPERFAMILY MFS_1"/>
    <property type="match status" value="1"/>
</dbReference>
<feature type="transmembrane region" description="Helical" evidence="7">
    <location>
        <begin position="102"/>
        <end position="124"/>
    </location>
</feature>
<dbReference type="Pfam" id="PF07690">
    <property type="entry name" value="MFS_1"/>
    <property type="match status" value="1"/>
</dbReference>